<dbReference type="GO" id="GO:0001913">
    <property type="term" value="P:T cell mediated cytotoxicity"/>
    <property type="evidence" value="ECO:0000318"/>
    <property type="project" value="GO_Central"/>
</dbReference>
<dbReference type="FunCoup" id="A0A6I8P645">
    <property type="interactions" value="326"/>
</dbReference>
<dbReference type="InterPro" id="IPR020864">
    <property type="entry name" value="MACPF"/>
</dbReference>
<evidence type="ECO:0000313" key="13">
    <source>
        <dbReference type="Proteomes" id="UP000002279"/>
    </source>
</evidence>
<keyword evidence="13" id="KW-1185">Reference proteome</keyword>
<dbReference type="PANTHER" id="PTHR46096">
    <property type="entry name" value="PERFORIN-1"/>
    <property type="match status" value="1"/>
</dbReference>
<evidence type="ECO:0000256" key="7">
    <source>
        <dbReference type="ARBA" id="ARBA00023136"/>
    </source>
</evidence>
<evidence type="ECO:0000259" key="11">
    <source>
        <dbReference type="PROSITE" id="PS51412"/>
    </source>
</evidence>
<evidence type="ECO:0000256" key="2">
    <source>
        <dbReference type="ARBA" id="ARBA00004613"/>
    </source>
</evidence>
<keyword evidence="4" id="KW-0964">Secreted</keyword>
<keyword evidence="6" id="KW-0204">Cytolysis</keyword>
<name>A0A6I8P645_ORNAN</name>
<reference evidence="12" key="2">
    <citation type="submission" date="2025-08" db="UniProtKB">
        <authorList>
            <consortium name="Ensembl"/>
        </authorList>
    </citation>
    <scope>IDENTIFICATION</scope>
    <source>
        <strain evidence="12">Glennie</strain>
    </source>
</reference>
<dbReference type="InterPro" id="IPR052784">
    <property type="entry name" value="Perforin-1_pore-forming"/>
</dbReference>
<dbReference type="AlphaFoldDB" id="A0A6I8P645"/>
<feature type="signal peptide" evidence="9">
    <location>
        <begin position="1"/>
        <end position="19"/>
    </location>
</feature>
<evidence type="ECO:0000256" key="6">
    <source>
        <dbReference type="ARBA" id="ARBA00022852"/>
    </source>
</evidence>
<feature type="chain" id="PRO_5026312136" description="Perforin 1" evidence="9">
    <location>
        <begin position="20"/>
        <end position="555"/>
    </location>
</feature>
<dbReference type="Gene3D" id="2.60.40.150">
    <property type="entry name" value="C2 domain"/>
    <property type="match status" value="1"/>
</dbReference>
<dbReference type="InterPro" id="IPR020863">
    <property type="entry name" value="MACPF_CS"/>
</dbReference>
<dbReference type="KEGG" id="oaa:100079767"/>
<dbReference type="PROSITE" id="PS51412">
    <property type="entry name" value="MACPF_2"/>
    <property type="match status" value="1"/>
</dbReference>
<dbReference type="SUPFAM" id="SSF49562">
    <property type="entry name" value="C2 domain (Calcium/lipid-binding domain, CaLB)"/>
    <property type="match status" value="1"/>
</dbReference>
<dbReference type="GeneTree" id="ENSGT00530000063725"/>
<dbReference type="InterPro" id="IPR035892">
    <property type="entry name" value="C2_domain_sf"/>
</dbReference>
<dbReference type="PROSITE" id="PS00279">
    <property type="entry name" value="MACPF_1"/>
    <property type="match status" value="1"/>
</dbReference>
<feature type="domain" description="MACPF" evidence="11">
    <location>
        <begin position="25"/>
        <end position="372"/>
    </location>
</feature>
<dbReference type="Proteomes" id="UP000002279">
    <property type="component" value="Chromosome 3"/>
</dbReference>
<evidence type="ECO:0000256" key="8">
    <source>
        <dbReference type="ARBA" id="ARBA00023157"/>
    </source>
</evidence>
<dbReference type="Pfam" id="PF01823">
    <property type="entry name" value="MACPF"/>
    <property type="match status" value="1"/>
</dbReference>
<dbReference type="PANTHER" id="PTHR46096:SF3">
    <property type="entry name" value="PERFORIN-1"/>
    <property type="match status" value="1"/>
</dbReference>
<sequence>MASGLFLFLLLLLPSPVPAPCRPATSEECKDNQKFIPGYQLAGEGVDVTTLQRTGFFPVDLTKYLRKNGTCILCHNDHLGGERQRLPLAIMDWRAETSECHRAVVKTMSHSTIEVAHSVSKSIQNDWKVGLEVAPKPGINFQVSLAASHSQAVNFATGKLQEDEYIFTSDEVECHFYRFHLVRDPPLKTHFNRAIQALPLKFNSSTQSNYFRLVSEYGTHFITSLKLGGRTSDMTALRTCKLVLDGVTADEVANCLEVEANVNVLNHGPTTAKKKCEEQGEKHGIQGSFHDTYNERHVEVVGGHHEKTADLIFGGPQGPEHFSAWIATLPASPGLVDYSLSPLHFLLKPQDPRREELRQAVSEYINERARWQNCTEPCPPGKVKSSRDPCRCVCQKIGGIDENCCPQDRGLARMEVTINRAKNLWGDKTTATDAYVKVSLGGQERKTPTVWNNNNPVWGQWIDFGMIQLPRAGPLRVQVWDEDEGWNDDLLGSCDQELVAGDSQKIICLCKQGSLEFTYKATCAAHLKGQKCLEYAPLWDQAVKDQLGLPSPTAH</sequence>
<dbReference type="InterPro" id="IPR000008">
    <property type="entry name" value="C2_dom"/>
</dbReference>
<dbReference type="GO" id="GO:0022829">
    <property type="term" value="F:wide pore channel activity"/>
    <property type="evidence" value="ECO:0000318"/>
    <property type="project" value="GO_Central"/>
</dbReference>
<dbReference type="OMA" id="YNKKEHR"/>
<evidence type="ECO:0000313" key="12">
    <source>
        <dbReference type="Ensembl" id="ENSOANP00000049506.1"/>
    </source>
</evidence>
<evidence type="ECO:0000256" key="3">
    <source>
        <dbReference type="ARBA" id="ARBA00009214"/>
    </source>
</evidence>
<dbReference type="InParanoid" id="A0A6I8P645"/>
<evidence type="ECO:0000256" key="1">
    <source>
        <dbReference type="ARBA" id="ARBA00004370"/>
    </source>
</evidence>
<dbReference type="GO" id="GO:0016020">
    <property type="term" value="C:membrane"/>
    <property type="evidence" value="ECO:0000318"/>
    <property type="project" value="GO_Central"/>
</dbReference>
<dbReference type="RefSeq" id="XP_028917253.1">
    <property type="nucleotide sequence ID" value="XM_029061420.1"/>
</dbReference>
<dbReference type="OrthoDB" id="1366754at2759"/>
<protein>
    <recommendedName>
        <fullName evidence="14">Perforin 1</fullName>
    </recommendedName>
</protein>
<accession>A0A6I8P645</accession>
<dbReference type="SMART" id="SM00239">
    <property type="entry name" value="C2"/>
    <property type="match status" value="1"/>
</dbReference>
<comment type="subcellular location">
    <subcellularLocation>
        <location evidence="1">Membrane</location>
    </subcellularLocation>
    <subcellularLocation>
        <location evidence="2">Secreted</location>
    </subcellularLocation>
</comment>
<reference evidence="12" key="3">
    <citation type="submission" date="2025-09" db="UniProtKB">
        <authorList>
            <consortium name="Ensembl"/>
        </authorList>
    </citation>
    <scope>IDENTIFICATION</scope>
    <source>
        <strain evidence="12">Glennie</strain>
    </source>
</reference>
<dbReference type="GO" id="GO:0031640">
    <property type="term" value="P:killing of cells of another organism"/>
    <property type="evidence" value="ECO:0007669"/>
    <property type="project" value="UniProtKB-KW"/>
</dbReference>
<comment type="similarity">
    <text evidence="3">Belongs to the complement C6/C7/C8/C9 family.</text>
</comment>
<evidence type="ECO:0000256" key="9">
    <source>
        <dbReference type="SAM" id="SignalP"/>
    </source>
</evidence>
<feature type="domain" description="C2" evidence="10">
    <location>
        <begin position="396"/>
        <end position="519"/>
    </location>
</feature>
<dbReference type="GO" id="GO:0005576">
    <property type="term" value="C:extracellular region"/>
    <property type="evidence" value="ECO:0007669"/>
    <property type="project" value="UniProtKB-SubCell"/>
</dbReference>
<evidence type="ECO:0000256" key="5">
    <source>
        <dbReference type="ARBA" id="ARBA00022729"/>
    </source>
</evidence>
<dbReference type="SMART" id="SM00457">
    <property type="entry name" value="MACPF"/>
    <property type="match status" value="1"/>
</dbReference>
<dbReference type="GeneID" id="100079767"/>
<proteinExistence type="inferred from homology"/>
<evidence type="ECO:0000259" key="10">
    <source>
        <dbReference type="PROSITE" id="PS50004"/>
    </source>
</evidence>
<dbReference type="GO" id="GO:0051607">
    <property type="term" value="P:defense response to virus"/>
    <property type="evidence" value="ECO:0000318"/>
    <property type="project" value="GO_Central"/>
</dbReference>
<dbReference type="GO" id="GO:0001771">
    <property type="term" value="P:immunological synapse formation"/>
    <property type="evidence" value="ECO:0000318"/>
    <property type="project" value="GO_Central"/>
</dbReference>
<dbReference type="PROSITE" id="PS50004">
    <property type="entry name" value="C2"/>
    <property type="match status" value="1"/>
</dbReference>
<keyword evidence="7" id="KW-0472">Membrane</keyword>
<dbReference type="Pfam" id="PF00168">
    <property type="entry name" value="C2"/>
    <property type="match status" value="1"/>
</dbReference>
<dbReference type="GO" id="GO:0002357">
    <property type="term" value="P:defense response to tumor cell"/>
    <property type="evidence" value="ECO:0000318"/>
    <property type="project" value="GO_Central"/>
</dbReference>
<reference evidence="12 13" key="1">
    <citation type="journal article" date="2008" name="Nature">
        <title>Genome analysis of the platypus reveals unique signatures of evolution.</title>
        <authorList>
            <person name="Warren W.C."/>
            <person name="Hillier L.W."/>
            <person name="Marshall Graves J.A."/>
            <person name="Birney E."/>
            <person name="Ponting C.P."/>
            <person name="Grutzner F."/>
            <person name="Belov K."/>
            <person name="Miller W."/>
            <person name="Clarke L."/>
            <person name="Chinwalla A.T."/>
            <person name="Yang S.P."/>
            <person name="Heger A."/>
            <person name="Locke D.P."/>
            <person name="Miethke P."/>
            <person name="Waters P.D."/>
            <person name="Veyrunes F."/>
            <person name="Fulton L."/>
            <person name="Fulton B."/>
            <person name="Graves T."/>
            <person name="Wallis J."/>
            <person name="Puente X.S."/>
            <person name="Lopez-Otin C."/>
            <person name="Ordonez G.R."/>
            <person name="Eichler E.E."/>
            <person name="Chen L."/>
            <person name="Cheng Z."/>
            <person name="Deakin J.E."/>
            <person name="Alsop A."/>
            <person name="Thompson K."/>
            <person name="Kirby P."/>
            <person name="Papenfuss A.T."/>
            <person name="Wakefield M.J."/>
            <person name="Olender T."/>
            <person name="Lancet D."/>
            <person name="Huttley G.A."/>
            <person name="Smit A.F."/>
            <person name="Pask A."/>
            <person name="Temple-Smith P."/>
            <person name="Batzer M.A."/>
            <person name="Walker J.A."/>
            <person name="Konkel M.K."/>
            <person name="Harris R.S."/>
            <person name="Whittington C.M."/>
            <person name="Wong E.S."/>
            <person name="Gemmell N.J."/>
            <person name="Buschiazzo E."/>
            <person name="Vargas Jentzsch I.M."/>
            <person name="Merkel A."/>
            <person name="Schmitz J."/>
            <person name="Zemann A."/>
            <person name="Churakov G."/>
            <person name="Kriegs J.O."/>
            <person name="Brosius J."/>
            <person name="Murchison E.P."/>
            <person name="Sachidanandam R."/>
            <person name="Smith C."/>
            <person name="Hannon G.J."/>
            <person name="Tsend-Ayush E."/>
            <person name="McMillan D."/>
            <person name="Attenborough R."/>
            <person name="Rens W."/>
            <person name="Ferguson-Smith M."/>
            <person name="Lefevre C.M."/>
            <person name="Sharp J.A."/>
            <person name="Nicholas K.R."/>
            <person name="Ray D.A."/>
            <person name="Kube M."/>
            <person name="Reinhardt R."/>
            <person name="Pringle T.H."/>
            <person name="Taylor J."/>
            <person name="Jones R.C."/>
            <person name="Nixon B."/>
            <person name="Dacheux J.L."/>
            <person name="Niwa H."/>
            <person name="Sekita Y."/>
            <person name="Huang X."/>
            <person name="Stark A."/>
            <person name="Kheradpour P."/>
            <person name="Kellis M."/>
            <person name="Flicek P."/>
            <person name="Chen Y."/>
            <person name="Webber C."/>
            <person name="Hardison R."/>
            <person name="Nelson J."/>
            <person name="Hallsworth-Pepin K."/>
            <person name="Delehaunty K."/>
            <person name="Markovic C."/>
            <person name="Minx P."/>
            <person name="Feng Y."/>
            <person name="Kremitzki C."/>
            <person name="Mitreva M."/>
            <person name="Glasscock J."/>
            <person name="Wylie T."/>
            <person name="Wohldmann P."/>
            <person name="Thiru P."/>
            <person name="Nhan M.N."/>
            <person name="Pohl C.S."/>
            <person name="Smith S.M."/>
            <person name="Hou S."/>
            <person name="Nefedov M."/>
            <person name="de Jong P.J."/>
            <person name="Renfree M.B."/>
            <person name="Mardis E.R."/>
            <person name="Wilson R.K."/>
        </authorList>
    </citation>
    <scope>NUCLEOTIDE SEQUENCE [LARGE SCALE GENOMIC DNA]</scope>
    <source>
        <strain evidence="12 13">Glennie</strain>
    </source>
</reference>
<gene>
    <name evidence="12" type="primary">LOC100079767</name>
</gene>
<organism evidence="12 13">
    <name type="scientific">Ornithorhynchus anatinus</name>
    <name type="common">Duckbill platypus</name>
    <dbReference type="NCBI Taxonomy" id="9258"/>
    <lineage>
        <taxon>Eukaryota</taxon>
        <taxon>Metazoa</taxon>
        <taxon>Chordata</taxon>
        <taxon>Craniata</taxon>
        <taxon>Vertebrata</taxon>
        <taxon>Euteleostomi</taxon>
        <taxon>Mammalia</taxon>
        <taxon>Monotremata</taxon>
        <taxon>Ornithorhynchidae</taxon>
        <taxon>Ornithorhynchus</taxon>
    </lineage>
</organism>
<evidence type="ECO:0000256" key="4">
    <source>
        <dbReference type="ARBA" id="ARBA00022525"/>
    </source>
</evidence>
<keyword evidence="8" id="KW-1015">Disulfide bond</keyword>
<keyword evidence="5 9" id="KW-0732">Signal</keyword>
<evidence type="ECO:0008006" key="14">
    <source>
        <dbReference type="Google" id="ProtNLM"/>
    </source>
</evidence>
<dbReference type="Ensembl" id="ENSOANT00000053528.1">
    <property type="protein sequence ID" value="ENSOANP00000049506.1"/>
    <property type="gene ID" value="ENSOANG00000039991.1"/>
</dbReference>